<keyword evidence="1" id="KW-0805">Transcription regulation</keyword>
<comment type="caution">
    <text evidence="5">The sequence shown here is derived from an EMBL/GenBank/DDBJ whole genome shotgun (WGS) entry which is preliminary data.</text>
</comment>
<gene>
    <name evidence="5" type="ORF">BTW07_14340</name>
</gene>
<dbReference type="PROSITE" id="PS00041">
    <property type="entry name" value="HTH_ARAC_FAMILY_1"/>
    <property type="match status" value="1"/>
</dbReference>
<evidence type="ECO:0000313" key="6">
    <source>
        <dbReference type="Proteomes" id="UP000186878"/>
    </source>
</evidence>
<keyword evidence="6" id="KW-1185">Reference proteome</keyword>
<dbReference type="Gene3D" id="1.10.10.60">
    <property type="entry name" value="Homeodomain-like"/>
    <property type="match status" value="1"/>
</dbReference>
<proteinExistence type="predicted"/>
<evidence type="ECO:0000256" key="2">
    <source>
        <dbReference type="ARBA" id="ARBA00023125"/>
    </source>
</evidence>
<dbReference type="GO" id="GO:0043565">
    <property type="term" value="F:sequence-specific DNA binding"/>
    <property type="evidence" value="ECO:0007669"/>
    <property type="project" value="InterPro"/>
</dbReference>
<dbReference type="InterPro" id="IPR029062">
    <property type="entry name" value="Class_I_gatase-like"/>
</dbReference>
<dbReference type="InterPro" id="IPR002818">
    <property type="entry name" value="DJ-1/PfpI"/>
</dbReference>
<dbReference type="InterPro" id="IPR009057">
    <property type="entry name" value="Homeodomain-like_sf"/>
</dbReference>
<protein>
    <submittedName>
        <fullName evidence="5">AraC family transcriptional regulator</fullName>
    </submittedName>
</protein>
<dbReference type="InterPro" id="IPR018060">
    <property type="entry name" value="HTH_AraC"/>
</dbReference>
<dbReference type="Proteomes" id="UP000186878">
    <property type="component" value="Unassembled WGS sequence"/>
</dbReference>
<dbReference type="SMART" id="SM00342">
    <property type="entry name" value="HTH_ARAC"/>
    <property type="match status" value="1"/>
</dbReference>
<dbReference type="EMBL" id="MSDO01000021">
    <property type="protein sequence ID" value="OLO03517.1"/>
    <property type="molecule type" value="Genomic_DNA"/>
</dbReference>
<dbReference type="Pfam" id="PF01965">
    <property type="entry name" value="DJ-1_PfpI"/>
    <property type="match status" value="1"/>
</dbReference>
<evidence type="ECO:0000313" key="5">
    <source>
        <dbReference type="EMBL" id="OLO03517.1"/>
    </source>
</evidence>
<dbReference type="Pfam" id="PF12833">
    <property type="entry name" value="HTH_18"/>
    <property type="match status" value="1"/>
</dbReference>
<dbReference type="PANTHER" id="PTHR43130:SF3">
    <property type="entry name" value="HTH-TYPE TRANSCRIPTIONAL REGULATOR RV1931C"/>
    <property type="match status" value="1"/>
</dbReference>
<dbReference type="RefSeq" id="WP_075570862.1">
    <property type="nucleotide sequence ID" value="NZ_MSDO01000021.1"/>
</dbReference>
<accession>A0A1Q8SQ41</accession>
<dbReference type="AlphaFoldDB" id="A0A1Q8SQ41"/>
<dbReference type="CDD" id="cd03136">
    <property type="entry name" value="GATase1_AraC_ArgR_like"/>
    <property type="match status" value="1"/>
</dbReference>
<reference evidence="5 6" key="1">
    <citation type="submission" date="2016-12" db="EMBL/GenBank/DDBJ databases">
        <title>Draft genome sequences of strains Salinicola socius SMB35, Salinicola sp. MH3R3-1 and Chromohalobacter sp. SMB17 from the Verkhnekamsk potash mining region of Russia.</title>
        <authorList>
            <person name="Mavrodi D.V."/>
            <person name="Olsson B.E."/>
            <person name="Korsakova E.S."/>
            <person name="Pyankova A."/>
            <person name="Mavrodi O.V."/>
            <person name="Plotnikova E.G."/>
        </authorList>
    </citation>
    <scope>NUCLEOTIDE SEQUENCE [LARGE SCALE GENOMIC DNA]</scope>
    <source>
        <strain evidence="5 6">SMB35</strain>
    </source>
</reference>
<dbReference type="PROSITE" id="PS01124">
    <property type="entry name" value="HTH_ARAC_FAMILY_2"/>
    <property type="match status" value="1"/>
</dbReference>
<dbReference type="SUPFAM" id="SSF52317">
    <property type="entry name" value="Class I glutamine amidotransferase-like"/>
    <property type="match status" value="1"/>
</dbReference>
<name>A0A1Q8SQ41_9GAMM</name>
<evidence type="ECO:0000259" key="4">
    <source>
        <dbReference type="PROSITE" id="PS01124"/>
    </source>
</evidence>
<sequence>MRLDYAGPYPEPVGFLLVPRFSMMAFFSAVEPLRIANRLAGRELYRWLLISEDGQPVTASNDMTLLVDCGLADAPSLPTLAVCAGFEPERDRSRRLAQWLHRQASEGCLLGGIDTGPLILAEVGLLDGHRLTLHWESLPAFRERFPGLEAVESLFEIDARRFTCAGGAAAMDMTLSMIASRHGQGLADDISEQLIHARLRPRQDHQRLPLAKRLGTHRRPLVDAVALMEQHLEQPLSITELSERIGLSLRQLQRLFLDELGKRPRDYYLELRLDRARHLLEETDHDILSIGLACGFGSASSFSRAYRQRYAQAPSDARRAGRVPPED</sequence>
<dbReference type="PANTHER" id="PTHR43130">
    <property type="entry name" value="ARAC-FAMILY TRANSCRIPTIONAL REGULATOR"/>
    <property type="match status" value="1"/>
</dbReference>
<dbReference type="InterPro" id="IPR018062">
    <property type="entry name" value="HTH_AraC-typ_CS"/>
</dbReference>
<evidence type="ECO:0000256" key="1">
    <source>
        <dbReference type="ARBA" id="ARBA00023015"/>
    </source>
</evidence>
<dbReference type="GO" id="GO:0003700">
    <property type="term" value="F:DNA-binding transcription factor activity"/>
    <property type="evidence" value="ECO:0007669"/>
    <property type="project" value="InterPro"/>
</dbReference>
<dbReference type="Gene3D" id="3.40.50.880">
    <property type="match status" value="1"/>
</dbReference>
<keyword evidence="3" id="KW-0804">Transcription</keyword>
<dbReference type="OrthoDB" id="6057514at2"/>
<keyword evidence="2" id="KW-0238">DNA-binding</keyword>
<organism evidence="5 6">
    <name type="scientific">Salinicola socius</name>
    <dbReference type="NCBI Taxonomy" id="404433"/>
    <lineage>
        <taxon>Bacteria</taxon>
        <taxon>Pseudomonadati</taxon>
        <taxon>Pseudomonadota</taxon>
        <taxon>Gammaproteobacteria</taxon>
        <taxon>Oceanospirillales</taxon>
        <taxon>Halomonadaceae</taxon>
        <taxon>Salinicola</taxon>
    </lineage>
</organism>
<dbReference type="SUPFAM" id="SSF46689">
    <property type="entry name" value="Homeodomain-like"/>
    <property type="match status" value="2"/>
</dbReference>
<evidence type="ECO:0000256" key="3">
    <source>
        <dbReference type="ARBA" id="ARBA00023163"/>
    </source>
</evidence>
<feature type="domain" description="HTH araC/xylS-type" evidence="4">
    <location>
        <begin position="222"/>
        <end position="320"/>
    </location>
</feature>
<dbReference type="STRING" id="404433.BTW07_14340"/>
<dbReference type="InterPro" id="IPR052158">
    <property type="entry name" value="INH-QAR"/>
</dbReference>